<feature type="compositionally biased region" description="Low complexity" evidence="2">
    <location>
        <begin position="215"/>
        <end position="235"/>
    </location>
</feature>
<dbReference type="STRING" id="983506.L8XA68"/>
<evidence type="ECO:0000313" key="5">
    <source>
        <dbReference type="Proteomes" id="UP000011668"/>
    </source>
</evidence>
<dbReference type="InterPro" id="IPR035899">
    <property type="entry name" value="DBL_dom_sf"/>
</dbReference>
<feature type="compositionally biased region" description="Polar residues" evidence="2">
    <location>
        <begin position="1404"/>
        <end position="1413"/>
    </location>
</feature>
<feature type="compositionally biased region" description="Basic and acidic residues" evidence="2">
    <location>
        <begin position="952"/>
        <end position="964"/>
    </location>
</feature>
<dbReference type="OMA" id="HQYGLFK"/>
<dbReference type="InterPro" id="IPR000219">
    <property type="entry name" value="DH_dom"/>
</dbReference>
<dbReference type="GO" id="GO:0005085">
    <property type="term" value="F:guanyl-nucleotide exchange factor activity"/>
    <property type="evidence" value="ECO:0007669"/>
    <property type="project" value="InterPro"/>
</dbReference>
<accession>L8XA68</accession>
<evidence type="ECO:0000256" key="1">
    <source>
        <dbReference type="SAM" id="Coils"/>
    </source>
</evidence>
<organism evidence="4 5">
    <name type="scientific">Thanatephorus cucumeris (strain AG1-IA)</name>
    <name type="common">Rice sheath blight fungus</name>
    <name type="synonym">Rhizoctonia solani</name>
    <dbReference type="NCBI Taxonomy" id="983506"/>
    <lineage>
        <taxon>Eukaryota</taxon>
        <taxon>Fungi</taxon>
        <taxon>Dikarya</taxon>
        <taxon>Basidiomycota</taxon>
        <taxon>Agaricomycotina</taxon>
        <taxon>Agaricomycetes</taxon>
        <taxon>Cantharellales</taxon>
        <taxon>Ceratobasidiaceae</taxon>
        <taxon>Rhizoctonia</taxon>
        <taxon>Rhizoctonia solani AG-1</taxon>
    </lineage>
</organism>
<dbReference type="SMART" id="SM00325">
    <property type="entry name" value="RhoGEF"/>
    <property type="match status" value="1"/>
</dbReference>
<feature type="compositionally biased region" description="Low complexity" evidence="2">
    <location>
        <begin position="875"/>
        <end position="893"/>
    </location>
</feature>
<feature type="region of interest" description="Disordered" evidence="2">
    <location>
        <begin position="215"/>
        <end position="241"/>
    </location>
</feature>
<dbReference type="Proteomes" id="UP000011668">
    <property type="component" value="Unassembled WGS sequence"/>
</dbReference>
<evidence type="ECO:0000256" key="2">
    <source>
        <dbReference type="SAM" id="MobiDB-lite"/>
    </source>
</evidence>
<dbReference type="GO" id="GO:0005737">
    <property type="term" value="C:cytoplasm"/>
    <property type="evidence" value="ECO:0007669"/>
    <property type="project" value="TreeGrafter"/>
</dbReference>
<dbReference type="SUPFAM" id="SSF48065">
    <property type="entry name" value="DBL homology domain (DH-domain)"/>
    <property type="match status" value="1"/>
</dbReference>
<keyword evidence="1" id="KW-0175">Coiled coil</keyword>
<protein>
    <submittedName>
        <fullName evidence="4">RhoGEF domain-containing protein</fullName>
    </submittedName>
</protein>
<feature type="region of interest" description="Disordered" evidence="2">
    <location>
        <begin position="1116"/>
        <end position="1350"/>
    </location>
</feature>
<feature type="compositionally biased region" description="Gly residues" evidence="2">
    <location>
        <begin position="478"/>
        <end position="487"/>
    </location>
</feature>
<dbReference type="HOGENOM" id="CLU_003463_1_0_1"/>
<feature type="region of interest" description="Disordered" evidence="2">
    <location>
        <begin position="947"/>
        <end position="1015"/>
    </location>
</feature>
<reference evidence="4 5" key="1">
    <citation type="journal article" date="2013" name="Nat. Commun.">
        <title>The evolution and pathogenic mechanisms of the rice sheath blight pathogen.</title>
        <authorList>
            <person name="Zheng A."/>
            <person name="Lin R."/>
            <person name="Xu L."/>
            <person name="Qin P."/>
            <person name="Tang C."/>
            <person name="Ai P."/>
            <person name="Zhang D."/>
            <person name="Liu Y."/>
            <person name="Sun Z."/>
            <person name="Feng H."/>
            <person name="Wang Y."/>
            <person name="Chen Y."/>
            <person name="Liang X."/>
            <person name="Fu R."/>
            <person name="Li Q."/>
            <person name="Zhang J."/>
            <person name="Yu X."/>
            <person name="Xie Z."/>
            <person name="Ding L."/>
            <person name="Guan P."/>
            <person name="Tang J."/>
            <person name="Liang Y."/>
            <person name="Wang S."/>
            <person name="Deng Q."/>
            <person name="Li S."/>
            <person name="Zhu J."/>
            <person name="Wang L."/>
            <person name="Liu H."/>
            <person name="Li P."/>
        </authorList>
    </citation>
    <scope>NUCLEOTIDE SEQUENCE [LARGE SCALE GENOMIC DNA]</scope>
    <source>
        <strain evidence="5">AG-1 IA</strain>
    </source>
</reference>
<feature type="coiled-coil region" evidence="1">
    <location>
        <begin position="1467"/>
        <end position="1536"/>
    </location>
</feature>
<feature type="region of interest" description="Disordered" evidence="2">
    <location>
        <begin position="478"/>
        <end position="500"/>
    </location>
</feature>
<feature type="compositionally biased region" description="Polar residues" evidence="2">
    <location>
        <begin position="1243"/>
        <end position="1253"/>
    </location>
</feature>
<dbReference type="PANTHER" id="PTHR12673">
    <property type="entry name" value="FACIOGENITAL DYSPLASIA PROTEIN"/>
    <property type="match status" value="1"/>
</dbReference>
<feature type="coiled-coil region" evidence="1">
    <location>
        <begin position="1570"/>
        <end position="1602"/>
    </location>
</feature>
<dbReference type="Gene3D" id="1.20.900.10">
    <property type="entry name" value="Dbl homology (DH) domain"/>
    <property type="match status" value="1"/>
</dbReference>
<feature type="region of interest" description="Disordered" evidence="2">
    <location>
        <begin position="140"/>
        <end position="171"/>
    </location>
</feature>
<feature type="compositionally biased region" description="Low complexity" evidence="2">
    <location>
        <begin position="1309"/>
        <end position="1350"/>
    </location>
</feature>
<sequence>MSEVETYYDMESRFSLICQPALSKHYFFEMNATMCKCGDGKSKASSTILDQRWCSVEVTVSRVHEYLSRILTGCSWLTQQHCDKAVICAVNMFGRRQRLKLGQKPGLPIRTPEPARRSVISRDGIFAHVRVALLQQQPNPSAAGADYEAMSSPVKQVPLAPASDDEPRPSHPTTRAFFCGVVVEGAGEGELAQDVQELVASLGEPMPVQDMPYLPRSASTPGSSSLSALSEAPSSTPMTRSASADAAVLSEVVTELVTTERSYLKRLSMLKSVSVVLASQTKDTSIIDAYAAKTLFGNVDQLIPVSEAFLADLEIMLSGQGLGVGDVVIKHFRDLRAFDCYKQYYTKREEAQQIFEREVSKKSSTGFRIKYSTSDPKNRVGLRELLMEPVQRIPRYTLLFRTMIKHMPTSNPQRALIMEADGIASQIALAETDDPTRRAAVMHCLERSVENFPPGLISSTRMLVDCIDVADMLGDSFGRGGGSTRGGHGTHGRGAKQGGGGSLDMLQATLFLFDDKLMICKRNPSSSAPGRILAGLDETEKVAKVGLGLGLGFRKALGGSSVSKPGGLGGGSWGLSCRGVIDVGDVVATDVGGADLHMYLEDPPRDQPDRWSGRPFRAMTALALTPQSLSVPADPFARPRIDSSPEQAKARFLENLWAVQARLRTRLGRSVVLYGGEREVGIATLARTWWNLYSRTAYLSETKKPKVMVHIDAEGTADPLPFGMAGAPPYVVIRVQPLAGELCRFAVSSCNEEDEREEDIVHTPSVPGRIVQTSASVHHYGLFKFRTGHASAPGTPTRPRTALFSLDTLSFGSMTMSGRRARSRSVASRNSTLFSSGSGSTSTTSEEGASMGRKFMKRSWSPGPGVGMTLPEGESIGPAGSSAGYSISGRSSPLKGRVLPDEDYDACTWDDLGEEADEMDVDVGAEVELDPDTSEYDLTMRLALARQNSKSQEGKVKASDKDAPELPPLPAFSRPASPTKTRDIESDVATVSTTRPRNIERRPLGPRSLAPKSPDMRAAGIDLDRAMSPVGLDRAKTPAEIERAMSPSTLARTGGVIARAKSPIEAEQARIDRAIIAGPRPISPGPGRALASRPVTVIGLIRAPIARKPVPILSRATTSRTFSPPPVVHASSPPTGHAGPEARAASPVSVVRTSSLISERSDSSAPIERRAPTPLAWGSDRRDESDEDERLCTPGDGVVLGTPAPATTLRTDVAGSTPIPFTSGKRRVPFESAANAPVLDSDAQATPKSTAGGSTIAPLSIQKKTSLRETPIATRKARGSPTSRVPARHGSLVRMESNPESIMNENNRASTSSEAASTSAAATSASTPPASTGTPPASSNTPTAMPSASATGLGDFAQLSKQLSITAELLSSRRAVKRIKMELESISRSAGLQSRPGLERTGSLVRSPNSRNIAVSGKADNRFDNLPSIVNRRAMFEAIAENTSKLSGSASDPALPEGWSKSIESVISEAERHLIHAEAKHDRLIEQIQELQAAPPTVSSLTPTSSTDVERLKTEVQRAKGQCELVKKLLADATAEKEIMYETFNEELDAMYADSSLRDDEALVAMAHDLRKSKAARNDLAKENAQLKRKLAEMEFENYEDMLRRHGLIS</sequence>
<dbReference type="PROSITE" id="PS50010">
    <property type="entry name" value="DH_2"/>
    <property type="match status" value="1"/>
</dbReference>
<evidence type="ECO:0000259" key="3">
    <source>
        <dbReference type="PROSITE" id="PS50010"/>
    </source>
</evidence>
<feature type="compositionally biased region" description="Basic and acidic residues" evidence="2">
    <location>
        <begin position="1159"/>
        <end position="1171"/>
    </location>
</feature>
<feature type="region of interest" description="Disordered" evidence="2">
    <location>
        <begin position="820"/>
        <end position="851"/>
    </location>
</feature>
<comment type="caution">
    <text evidence="4">The sequence shown here is derived from an EMBL/GenBank/DDBJ whole genome shotgun (WGS) entry which is preliminary data.</text>
</comment>
<proteinExistence type="predicted"/>
<feature type="region of interest" description="Disordered" evidence="2">
    <location>
        <begin position="1389"/>
        <end position="1416"/>
    </location>
</feature>
<feature type="region of interest" description="Disordered" evidence="2">
    <location>
        <begin position="870"/>
        <end position="899"/>
    </location>
</feature>
<dbReference type="EMBL" id="AFRT01000064">
    <property type="protein sequence ID" value="ELU45574.1"/>
    <property type="molecule type" value="Genomic_DNA"/>
</dbReference>
<feature type="compositionally biased region" description="Polar residues" evidence="2">
    <location>
        <begin position="1298"/>
        <end position="1308"/>
    </location>
</feature>
<dbReference type="PANTHER" id="PTHR12673:SF270">
    <property type="entry name" value="FYVE-TYPE DOMAIN-CONTAINING PROTEIN"/>
    <property type="match status" value="1"/>
</dbReference>
<feature type="compositionally biased region" description="Low complexity" evidence="2">
    <location>
        <begin position="824"/>
        <end position="851"/>
    </location>
</feature>
<name>L8XA68_THACA</name>
<dbReference type="Pfam" id="PF00621">
    <property type="entry name" value="RhoGEF"/>
    <property type="match status" value="1"/>
</dbReference>
<gene>
    <name evidence="4" type="ORF">AG1IA_00389</name>
</gene>
<keyword evidence="5" id="KW-1185">Reference proteome</keyword>
<evidence type="ECO:0000313" key="4">
    <source>
        <dbReference type="EMBL" id="ELU45574.1"/>
    </source>
</evidence>
<dbReference type="OrthoDB" id="660555at2759"/>
<dbReference type="InterPro" id="IPR051092">
    <property type="entry name" value="FYVE_RhoGEF_PH"/>
</dbReference>
<feature type="domain" description="DH" evidence="3">
    <location>
        <begin position="248"/>
        <end position="420"/>
    </location>
</feature>